<dbReference type="Proteomes" id="UP000594262">
    <property type="component" value="Unplaced"/>
</dbReference>
<dbReference type="Gene3D" id="2.40.70.10">
    <property type="entry name" value="Acid Proteases"/>
    <property type="match status" value="1"/>
</dbReference>
<dbReference type="PANTHER" id="PTHR47331">
    <property type="entry name" value="PHD-TYPE DOMAIN-CONTAINING PROTEIN"/>
    <property type="match status" value="1"/>
</dbReference>
<feature type="domain" description="DUF1758" evidence="2">
    <location>
        <begin position="483"/>
        <end position="634"/>
    </location>
</feature>
<dbReference type="InterPro" id="IPR008737">
    <property type="entry name" value="DUF1758"/>
</dbReference>
<feature type="compositionally biased region" description="Basic and acidic residues" evidence="1">
    <location>
        <begin position="404"/>
        <end position="438"/>
    </location>
</feature>
<dbReference type="InterPro" id="IPR021109">
    <property type="entry name" value="Peptidase_aspartic_dom_sf"/>
</dbReference>
<accession>A0A7M5X3Y7</accession>
<dbReference type="PANTHER" id="PTHR47331:SF5">
    <property type="entry name" value="RIBONUCLEASE H"/>
    <property type="match status" value="1"/>
</dbReference>
<evidence type="ECO:0000313" key="4">
    <source>
        <dbReference type="Proteomes" id="UP000594262"/>
    </source>
</evidence>
<evidence type="ECO:0000256" key="1">
    <source>
        <dbReference type="SAM" id="MobiDB-lite"/>
    </source>
</evidence>
<proteinExistence type="predicted"/>
<protein>
    <recommendedName>
        <fullName evidence="2">DUF1758 domain-containing protein</fullName>
    </recommendedName>
</protein>
<dbReference type="OrthoDB" id="5982841at2759"/>
<keyword evidence="4" id="KW-1185">Reference proteome</keyword>
<dbReference type="AlphaFoldDB" id="A0A7M5X3Y7"/>
<dbReference type="InterPro" id="IPR005312">
    <property type="entry name" value="DUF1759"/>
</dbReference>
<organism evidence="3 4">
    <name type="scientific">Clytia hemisphaerica</name>
    <dbReference type="NCBI Taxonomy" id="252671"/>
    <lineage>
        <taxon>Eukaryota</taxon>
        <taxon>Metazoa</taxon>
        <taxon>Cnidaria</taxon>
        <taxon>Hydrozoa</taxon>
        <taxon>Hydroidolina</taxon>
        <taxon>Leptothecata</taxon>
        <taxon>Obeliida</taxon>
        <taxon>Clytiidae</taxon>
        <taxon>Clytia</taxon>
    </lineage>
</organism>
<feature type="region of interest" description="Disordered" evidence="1">
    <location>
        <begin position="404"/>
        <end position="445"/>
    </location>
</feature>
<dbReference type="EnsemblMetazoa" id="CLYHEMT017068.1">
    <property type="protein sequence ID" value="CLYHEMP017068.1"/>
    <property type="gene ID" value="CLYHEMG017068"/>
</dbReference>
<dbReference type="Pfam" id="PF05585">
    <property type="entry name" value="DUF1758"/>
    <property type="match status" value="1"/>
</dbReference>
<name>A0A7M5X3Y7_9CNID</name>
<reference evidence="3" key="1">
    <citation type="submission" date="2021-01" db="UniProtKB">
        <authorList>
            <consortium name="EnsemblMetazoa"/>
        </authorList>
    </citation>
    <scope>IDENTIFICATION</scope>
</reference>
<evidence type="ECO:0000313" key="3">
    <source>
        <dbReference type="EnsemblMetazoa" id="CLYHEMP017068.1"/>
    </source>
</evidence>
<sequence length="759" mass="86989">MAAALARKKARREAFRTSLKEIIEEANRELVNEDLGQAKMVSLKQRMETSREGLSTLDDEIANSLDAEEIQRDVLDSIEAVKPTYEILANLQFRLEKLHLETMKVSNSVPERANSSASSVTKSCRLPKLELPTFKGDVLKWKGFIEQFSKTVDDDESLSDINKFIYLKRYLGGQASNFVSGLSLTAANYKEALSLLEGRYGNHQVLISAYTESLLKLRKVDSMLETESLRKLASDVENCVRNLRSMNVETSTYGSLLIPILKERLPDELVFHISRRFEDEVWTLDKLIEYMNKEIRTSENCSSFLGGSSSSPSSKGKSTTWNLFGGMSEDVADKCVFCSKDHASHKCRKVTNVKSRTDMLRRDRRCFLCLKKSHQKRECRVKYICRNCNGKHNIAICFGKGDRNERNRERDRDRNRRGRDQENRVRNGDRGGEDRERDQDDGESLEEIQQGLVMSARAERESILLQTATAYIQDKCKRQGSSSKILFDSGSQRSFVTQALRDKLQLKSERKEKVVIKTFGEGDNSKKVSKFLDVVTIKVKHKGRNSFTAVEALCVPRICGSISKVFDRSKYDHLMDLELADTFNAVSIDYPVGVLVGIDFYHDFFSGKTKTGKSGPVASETVVGWVLSGKVKAKVKSEEDSYCFLNFRCSVESDSDRQLKESLDRFWEVENIGRKDCVVHQFEQDIVHTGERYQVKLPFKPDHDTIPDNFKTSEKRLVSLKKRLEKSDLVKRYNEVLFLKSIRKKVSLRKFLRMRFLQR</sequence>
<evidence type="ECO:0000259" key="2">
    <source>
        <dbReference type="Pfam" id="PF05585"/>
    </source>
</evidence>
<dbReference type="Pfam" id="PF03564">
    <property type="entry name" value="DUF1759"/>
    <property type="match status" value="1"/>
</dbReference>